<keyword evidence="6" id="KW-0406">Ion transport</keyword>
<reference evidence="10" key="1">
    <citation type="journal article" date="2019" name="Int. J. Syst. Evol. Microbiol.">
        <title>The Global Catalogue of Microorganisms (GCM) 10K type strain sequencing project: providing services to taxonomists for standard genome sequencing and annotation.</title>
        <authorList>
            <consortium name="The Broad Institute Genomics Platform"/>
            <consortium name="The Broad Institute Genome Sequencing Center for Infectious Disease"/>
            <person name="Wu L."/>
            <person name="Ma J."/>
        </authorList>
    </citation>
    <scope>NUCLEOTIDE SEQUENCE [LARGE SCALE GENOMIC DNA]</scope>
    <source>
        <strain evidence="10">CCM 8911</strain>
    </source>
</reference>
<evidence type="ECO:0000256" key="7">
    <source>
        <dbReference type="ARBA" id="ARBA00023136"/>
    </source>
</evidence>
<dbReference type="Proteomes" id="UP001597249">
    <property type="component" value="Unassembled WGS sequence"/>
</dbReference>
<keyword evidence="7 8" id="KW-0472">Membrane</keyword>
<sequence>MAKRHWHLSAPQAILVSFAAMIAIGTGLLNLPWASQNGQSIGWLDALFTATSAGCVTGLVVVNTMQHWTLFGQLVILGLIQLGGIGFITVVTGSLVLFRQRIGLRQRLTVQAMFSQDSLGGMARLVRRVLRYTLLIEGAGALLLAIGFYTAGRGYTLGESLWYGVFHAISAFCNAGFDIIGESSLADFQGSWLINLTVMALITLGGLGFTVLHELQHLVKMHRGTLRRRLHHLSVHTKLVGLVSLILVGGGTGLLLLLEWGNPGTLGGLSAPHKWLTAAFEAVTLRTAGFATFDQGQLSALSKLVACGLMFIGGSPAGTAGGVKTITLALLAAAVMSSLRGHTGLVIFGRRIPMAQLQRALAVFFALFAVIAGAVLILHFTEAHSAFRPQLLDLIFEATSATGTVGLTTGLTPALSSAGKGVIAACMFIGRLSPLTLAVALTLKEKGHRHAADYPAASVIIS</sequence>
<feature type="transmembrane region" description="Helical" evidence="8">
    <location>
        <begin position="12"/>
        <end position="31"/>
    </location>
</feature>
<dbReference type="PANTHER" id="PTHR32024">
    <property type="entry name" value="TRK SYSTEM POTASSIUM UPTAKE PROTEIN TRKG-RELATED"/>
    <property type="match status" value="1"/>
</dbReference>
<evidence type="ECO:0000313" key="9">
    <source>
        <dbReference type="EMBL" id="MFD1393350.1"/>
    </source>
</evidence>
<dbReference type="EMBL" id="JBHTMO010000022">
    <property type="protein sequence ID" value="MFD1393350.1"/>
    <property type="molecule type" value="Genomic_DNA"/>
</dbReference>
<keyword evidence="5 8" id="KW-1133">Transmembrane helix</keyword>
<feature type="transmembrane region" description="Helical" evidence="8">
    <location>
        <begin position="74"/>
        <end position="98"/>
    </location>
</feature>
<dbReference type="RefSeq" id="WP_125585468.1">
    <property type="nucleotide sequence ID" value="NZ_JBHTMO010000022.1"/>
</dbReference>
<evidence type="ECO:0000256" key="3">
    <source>
        <dbReference type="ARBA" id="ARBA00022475"/>
    </source>
</evidence>
<protein>
    <submittedName>
        <fullName evidence="9">TrkH family potassium uptake protein</fullName>
    </submittedName>
</protein>
<organism evidence="9 10">
    <name type="scientific">Lacticaseibacillus jixianensis</name>
    <dbReference type="NCBI Taxonomy" id="2486012"/>
    <lineage>
        <taxon>Bacteria</taxon>
        <taxon>Bacillati</taxon>
        <taxon>Bacillota</taxon>
        <taxon>Bacilli</taxon>
        <taxon>Lactobacillales</taxon>
        <taxon>Lactobacillaceae</taxon>
        <taxon>Lacticaseibacillus</taxon>
    </lineage>
</organism>
<feature type="transmembrane region" description="Helical" evidence="8">
    <location>
        <begin position="43"/>
        <end position="62"/>
    </location>
</feature>
<comment type="caution">
    <text evidence="9">The sequence shown here is derived from an EMBL/GenBank/DDBJ whole genome shotgun (WGS) entry which is preliminary data.</text>
</comment>
<dbReference type="Pfam" id="PF02386">
    <property type="entry name" value="TrkH"/>
    <property type="match status" value="1"/>
</dbReference>
<keyword evidence="4 8" id="KW-0812">Transmembrane</keyword>
<accession>A0ABW4B8P9</accession>
<keyword evidence="3" id="KW-1003">Cell membrane</keyword>
<evidence type="ECO:0000256" key="6">
    <source>
        <dbReference type="ARBA" id="ARBA00023065"/>
    </source>
</evidence>
<feature type="transmembrane region" description="Helical" evidence="8">
    <location>
        <begin position="422"/>
        <end position="443"/>
    </location>
</feature>
<keyword evidence="2" id="KW-0813">Transport</keyword>
<evidence type="ECO:0000313" key="10">
    <source>
        <dbReference type="Proteomes" id="UP001597249"/>
    </source>
</evidence>
<feature type="transmembrane region" description="Helical" evidence="8">
    <location>
        <begin position="360"/>
        <end position="381"/>
    </location>
</feature>
<feature type="transmembrane region" description="Helical" evidence="8">
    <location>
        <begin position="132"/>
        <end position="152"/>
    </location>
</feature>
<gene>
    <name evidence="9" type="ORF">ACFQ3L_07160</name>
</gene>
<feature type="transmembrane region" description="Helical" evidence="8">
    <location>
        <begin position="192"/>
        <end position="212"/>
    </location>
</feature>
<proteinExistence type="predicted"/>
<comment type="subcellular location">
    <subcellularLocation>
        <location evidence="1">Cell membrane</location>
        <topology evidence="1">Multi-pass membrane protein</topology>
    </subcellularLocation>
</comment>
<evidence type="ECO:0000256" key="1">
    <source>
        <dbReference type="ARBA" id="ARBA00004651"/>
    </source>
</evidence>
<name>A0ABW4B8P9_9LACO</name>
<evidence type="ECO:0000256" key="5">
    <source>
        <dbReference type="ARBA" id="ARBA00022989"/>
    </source>
</evidence>
<feature type="transmembrane region" description="Helical" evidence="8">
    <location>
        <begin position="233"/>
        <end position="258"/>
    </location>
</feature>
<keyword evidence="10" id="KW-1185">Reference proteome</keyword>
<feature type="transmembrane region" description="Helical" evidence="8">
    <location>
        <begin position="326"/>
        <end position="348"/>
    </location>
</feature>
<evidence type="ECO:0000256" key="4">
    <source>
        <dbReference type="ARBA" id="ARBA00022692"/>
    </source>
</evidence>
<dbReference type="PANTHER" id="PTHR32024:SF1">
    <property type="entry name" value="KTR SYSTEM POTASSIUM UPTAKE PROTEIN B"/>
    <property type="match status" value="1"/>
</dbReference>
<evidence type="ECO:0000256" key="8">
    <source>
        <dbReference type="SAM" id="Phobius"/>
    </source>
</evidence>
<evidence type="ECO:0000256" key="2">
    <source>
        <dbReference type="ARBA" id="ARBA00022448"/>
    </source>
</evidence>
<dbReference type="InterPro" id="IPR003445">
    <property type="entry name" value="Cat_transpt"/>
</dbReference>